<keyword evidence="8" id="KW-1185">Reference proteome</keyword>
<dbReference type="EMBL" id="MIGB01000015">
    <property type="protein sequence ID" value="OSY39929.1"/>
    <property type="molecule type" value="Genomic_DNA"/>
</dbReference>
<evidence type="ECO:0000313" key="7">
    <source>
        <dbReference type="EMBL" id="OSY39929.1"/>
    </source>
</evidence>
<dbReference type="PANTHER" id="PTHR30086">
    <property type="entry name" value="ARGININE EXPORTER PROTEIN ARGO"/>
    <property type="match status" value="1"/>
</dbReference>
<organism evidence="7 8">
    <name type="scientific">Pseudonocardia autotrophica</name>
    <name type="common">Amycolata autotrophica</name>
    <name type="synonym">Nocardia autotrophica</name>
    <dbReference type="NCBI Taxonomy" id="2074"/>
    <lineage>
        <taxon>Bacteria</taxon>
        <taxon>Bacillati</taxon>
        <taxon>Actinomycetota</taxon>
        <taxon>Actinomycetes</taxon>
        <taxon>Pseudonocardiales</taxon>
        <taxon>Pseudonocardiaceae</taxon>
        <taxon>Pseudonocardia</taxon>
    </lineage>
</organism>
<comment type="subcellular location">
    <subcellularLocation>
        <location evidence="1">Cell membrane</location>
        <topology evidence="1">Multi-pass membrane protein</topology>
    </subcellularLocation>
</comment>
<dbReference type="OrthoDB" id="9814990at2"/>
<dbReference type="STRING" id="2074.BG845_03164"/>
<accession>A0A1Y2MY68</accession>
<dbReference type="Pfam" id="PF01810">
    <property type="entry name" value="LysE"/>
    <property type="match status" value="1"/>
</dbReference>
<dbReference type="PANTHER" id="PTHR30086:SF20">
    <property type="entry name" value="ARGININE EXPORTER PROTEIN ARGO-RELATED"/>
    <property type="match status" value="1"/>
</dbReference>
<proteinExistence type="predicted"/>
<dbReference type="AlphaFoldDB" id="A0A1Y2MY68"/>
<evidence type="ECO:0000256" key="2">
    <source>
        <dbReference type="ARBA" id="ARBA00022475"/>
    </source>
</evidence>
<keyword evidence="2" id="KW-1003">Cell membrane</keyword>
<sequence>MAVQAVVAFWGLSLLLVLTPGADWAYVIGAGLAQRTVLPAVAGLLAGHLALTGAVAAGVAALVAGSPATLTVLTGVGAAYLIWLGLTGLARPAGTVPGTGAEAVPGTGAWLRQAAKGAGTSGLNPKALLLFLTLLPRFTDPSGAWPVGGQILLLGAVHVACCGVVYLAVGIGSRRLLAARPAWTRVVSRVSGGAMVAIGAGLLVGQLAL</sequence>
<evidence type="ECO:0000313" key="8">
    <source>
        <dbReference type="Proteomes" id="UP000194360"/>
    </source>
</evidence>
<feature type="transmembrane region" description="Helical" evidence="6">
    <location>
        <begin position="147"/>
        <end position="169"/>
    </location>
</feature>
<reference evidence="7 8" key="1">
    <citation type="submission" date="2016-09" db="EMBL/GenBank/DDBJ databases">
        <title>Pseudonocardia autotrophica DSM535, a candidate organism with high potential of specific P450 cytochromes.</title>
        <authorList>
            <person name="Grumaz C."/>
            <person name="Vainshtein Y."/>
            <person name="Kirstahler P."/>
            <person name="Sohn K."/>
        </authorList>
    </citation>
    <scope>NUCLEOTIDE SEQUENCE [LARGE SCALE GENOMIC DNA]</scope>
    <source>
        <strain evidence="7 8">DSM 535</strain>
    </source>
</reference>
<dbReference type="GO" id="GO:0005886">
    <property type="term" value="C:plasma membrane"/>
    <property type="evidence" value="ECO:0007669"/>
    <property type="project" value="UniProtKB-SubCell"/>
</dbReference>
<evidence type="ECO:0000256" key="1">
    <source>
        <dbReference type="ARBA" id="ARBA00004651"/>
    </source>
</evidence>
<keyword evidence="4 6" id="KW-1133">Transmembrane helix</keyword>
<feature type="transmembrane region" description="Helical" evidence="6">
    <location>
        <begin position="190"/>
        <end position="208"/>
    </location>
</feature>
<dbReference type="RefSeq" id="WP_085913377.1">
    <property type="nucleotide sequence ID" value="NZ_AP018920.1"/>
</dbReference>
<name>A0A1Y2MY68_PSEAH</name>
<dbReference type="InterPro" id="IPR001123">
    <property type="entry name" value="LeuE-type"/>
</dbReference>
<feature type="transmembrane region" description="Helical" evidence="6">
    <location>
        <begin position="37"/>
        <end position="63"/>
    </location>
</feature>
<evidence type="ECO:0000256" key="3">
    <source>
        <dbReference type="ARBA" id="ARBA00022692"/>
    </source>
</evidence>
<protein>
    <submittedName>
        <fullName evidence="7">Homoserine/homoserine lactone efflux protein</fullName>
    </submittedName>
</protein>
<keyword evidence="3 6" id="KW-0812">Transmembrane</keyword>
<evidence type="ECO:0000256" key="5">
    <source>
        <dbReference type="ARBA" id="ARBA00023136"/>
    </source>
</evidence>
<dbReference type="Proteomes" id="UP000194360">
    <property type="component" value="Unassembled WGS sequence"/>
</dbReference>
<evidence type="ECO:0000256" key="6">
    <source>
        <dbReference type="SAM" id="Phobius"/>
    </source>
</evidence>
<keyword evidence="5 6" id="KW-0472">Membrane</keyword>
<gene>
    <name evidence="7" type="primary">rhtB_3</name>
    <name evidence="7" type="ORF">BG845_03164</name>
</gene>
<evidence type="ECO:0000256" key="4">
    <source>
        <dbReference type="ARBA" id="ARBA00022989"/>
    </source>
</evidence>
<comment type="caution">
    <text evidence="7">The sequence shown here is derived from an EMBL/GenBank/DDBJ whole genome shotgun (WGS) entry which is preliminary data.</text>
</comment>
<feature type="transmembrane region" description="Helical" evidence="6">
    <location>
        <begin position="70"/>
        <end position="90"/>
    </location>
</feature>
<dbReference type="GO" id="GO:0015171">
    <property type="term" value="F:amino acid transmembrane transporter activity"/>
    <property type="evidence" value="ECO:0007669"/>
    <property type="project" value="TreeGrafter"/>
</dbReference>